<evidence type="ECO:0000313" key="3">
    <source>
        <dbReference type="Proteomes" id="UP000282125"/>
    </source>
</evidence>
<feature type="transmembrane region" description="Helical" evidence="1">
    <location>
        <begin position="95"/>
        <end position="123"/>
    </location>
</feature>
<keyword evidence="1" id="KW-0472">Membrane</keyword>
<organism evidence="2 3">
    <name type="scientific">Falsigemmobacter faecalis</name>
    <dbReference type="NCBI Taxonomy" id="2488730"/>
    <lineage>
        <taxon>Bacteria</taxon>
        <taxon>Pseudomonadati</taxon>
        <taxon>Pseudomonadota</taxon>
        <taxon>Alphaproteobacteria</taxon>
        <taxon>Rhodobacterales</taxon>
        <taxon>Paracoccaceae</taxon>
        <taxon>Falsigemmobacter</taxon>
    </lineage>
</organism>
<evidence type="ECO:0000313" key="2">
    <source>
        <dbReference type="EMBL" id="RRH78530.1"/>
    </source>
</evidence>
<keyword evidence="1" id="KW-0812">Transmembrane</keyword>
<name>A0A3P3DW94_9RHOB</name>
<dbReference type="Proteomes" id="UP000282125">
    <property type="component" value="Unassembled WGS sequence"/>
</dbReference>
<comment type="caution">
    <text evidence="2">The sequence shown here is derived from an EMBL/GenBank/DDBJ whole genome shotgun (WGS) entry which is preliminary data.</text>
</comment>
<proteinExistence type="predicted"/>
<accession>A0A3P3DW94</accession>
<evidence type="ECO:0000256" key="1">
    <source>
        <dbReference type="SAM" id="Phobius"/>
    </source>
</evidence>
<dbReference type="EMBL" id="RRAZ01000001">
    <property type="protein sequence ID" value="RRH78530.1"/>
    <property type="molecule type" value="Genomic_DNA"/>
</dbReference>
<keyword evidence="1" id="KW-1133">Transmembrane helix</keyword>
<reference evidence="2 3" key="1">
    <citation type="submission" date="2018-11" db="EMBL/GenBank/DDBJ databases">
        <title>Gemmobacter sp. nov., YIM 102744-1 draft genome.</title>
        <authorList>
            <person name="Li G."/>
            <person name="Jiang Y."/>
        </authorList>
    </citation>
    <scope>NUCLEOTIDE SEQUENCE [LARGE SCALE GENOMIC DNA]</scope>
    <source>
        <strain evidence="2 3">YIM 102744-1</strain>
    </source>
</reference>
<gene>
    <name evidence="2" type="ORF">EG244_00825</name>
</gene>
<protein>
    <submittedName>
        <fullName evidence="2">Uncharacterized protein</fullName>
    </submittedName>
</protein>
<dbReference type="OrthoDB" id="7691751at2"/>
<keyword evidence="3" id="KW-1185">Reference proteome</keyword>
<dbReference type="AlphaFoldDB" id="A0A3P3DW94"/>
<sequence>MRRGALMADVQQMAAKVADLLESRLRVRGPTLAVLVRKAGRRLPRKVRRAAQELASFEGLARHPKGAMMVSQGRAEAAYEICMNHLRPLGSKERFVSAALNFAGTIALMLLVLGGVFLAIWAFRGPF</sequence>